<evidence type="ECO:0000256" key="11">
    <source>
        <dbReference type="RuleBase" id="RU362031"/>
    </source>
</evidence>
<comment type="cofactor">
    <cofactor evidence="1 11">
        <name>Zn(2+)</name>
        <dbReference type="ChEBI" id="CHEBI:29105"/>
    </cofactor>
</comment>
<dbReference type="NCBIfam" id="TIGR00054">
    <property type="entry name" value="RIP metalloprotease RseP"/>
    <property type="match status" value="1"/>
</dbReference>
<gene>
    <name evidence="13" type="ORF">AX018_100440</name>
</gene>
<dbReference type="CDD" id="cd06163">
    <property type="entry name" value="S2P-M50_PDZ_RseP-like"/>
    <property type="match status" value="1"/>
</dbReference>
<keyword evidence="8 11" id="KW-1133">Transmembrane helix</keyword>
<keyword evidence="11" id="KW-0479">Metal-binding</keyword>
<organism evidence="13 14">
    <name type="scientific">Paracidovorax anthurii</name>
    <dbReference type="NCBI Taxonomy" id="78229"/>
    <lineage>
        <taxon>Bacteria</taxon>
        <taxon>Pseudomonadati</taxon>
        <taxon>Pseudomonadota</taxon>
        <taxon>Betaproteobacteria</taxon>
        <taxon>Burkholderiales</taxon>
        <taxon>Comamonadaceae</taxon>
        <taxon>Paracidovorax</taxon>
    </lineage>
</organism>
<reference evidence="13 14" key="1">
    <citation type="submission" date="2018-06" db="EMBL/GenBank/DDBJ databases">
        <title>Genomic Encyclopedia of Archaeal and Bacterial Type Strains, Phase II (KMG-II): from individual species to whole genera.</title>
        <authorList>
            <person name="Goeker M."/>
        </authorList>
    </citation>
    <scope>NUCLEOTIDE SEQUENCE [LARGE SCALE GENOMIC DNA]</scope>
    <source>
        <strain evidence="13 14">CFPB 3232</strain>
    </source>
</reference>
<dbReference type="AlphaFoldDB" id="A0A328ZRV3"/>
<keyword evidence="10 11" id="KW-0472">Membrane</keyword>
<dbReference type="SUPFAM" id="SSF50156">
    <property type="entry name" value="PDZ domain-like"/>
    <property type="match status" value="2"/>
</dbReference>
<feature type="transmembrane region" description="Helical" evidence="11">
    <location>
        <begin position="382"/>
        <end position="404"/>
    </location>
</feature>
<keyword evidence="5 11" id="KW-0812">Transmembrane</keyword>
<dbReference type="OrthoDB" id="9782003at2"/>
<dbReference type="PANTHER" id="PTHR42837">
    <property type="entry name" value="REGULATOR OF SIGMA-E PROTEASE RSEP"/>
    <property type="match status" value="1"/>
</dbReference>
<evidence type="ECO:0000256" key="2">
    <source>
        <dbReference type="ARBA" id="ARBA00004141"/>
    </source>
</evidence>
<keyword evidence="14" id="KW-1185">Reference proteome</keyword>
<dbReference type="PANTHER" id="PTHR42837:SF2">
    <property type="entry name" value="MEMBRANE METALLOPROTEASE ARASP2, CHLOROPLASTIC-RELATED"/>
    <property type="match status" value="1"/>
</dbReference>
<evidence type="ECO:0000256" key="4">
    <source>
        <dbReference type="ARBA" id="ARBA00022670"/>
    </source>
</evidence>
<evidence type="ECO:0000259" key="12">
    <source>
        <dbReference type="Pfam" id="PF02163"/>
    </source>
</evidence>
<evidence type="ECO:0000256" key="5">
    <source>
        <dbReference type="ARBA" id="ARBA00022692"/>
    </source>
</evidence>
<feature type="transmembrane region" description="Helical" evidence="11">
    <location>
        <begin position="435"/>
        <end position="454"/>
    </location>
</feature>
<dbReference type="EC" id="3.4.24.-" evidence="11"/>
<comment type="similarity">
    <text evidence="3 11">Belongs to the peptidase M50B family.</text>
</comment>
<keyword evidence="7 11" id="KW-0862">Zinc</keyword>
<evidence type="ECO:0000313" key="14">
    <source>
        <dbReference type="Proteomes" id="UP000248856"/>
    </source>
</evidence>
<name>A0A328ZRV3_9BURK</name>
<dbReference type="EMBL" id="QLTA01000004">
    <property type="protein sequence ID" value="RAR85587.1"/>
    <property type="molecule type" value="Genomic_DNA"/>
</dbReference>
<sequence>MLLTIVAFIVALGLLIAVHEYGHYRVAVACGVKVLRFSVGFGKPLLRWQPKGSPTEFVIGAFPLGGYVRMLDEREAPVDDAERHLAFNYQPLRSRAAIVAAGPIANLLLAILLYAVVNWVGVEEPRAVLASPAAGSVAYQAGLRGGELVVAGAMGAEESEPVRSFEDLRWMLTRGALDNQDVRLQIEPVPGAPRRELVLALRDFDARQADAQLFRKIGVLGPWTRPVIGEVVAGGAAQRSGLREGDTVLQVGQTAVVDGLQLRELIRASVRNGVALTQPWRVERAGQVLSLDVTPEVVRQEGAAPAGRVGAYVGALPEMVTVRHGPLEGLWSGVVRTWEVSAITLRMMGRMLVGEASLKNLSGPLTIADYAGRSASMGLTQYLVFLALISVSLGVLNLLPLPVLDGGHLMYYLWEGVTGKGVSDAWMERLQRGGVALLLVMMSIALFNDVTRLFG</sequence>
<evidence type="ECO:0000256" key="10">
    <source>
        <dbReference type="ARBA" id="ARBA00023136"/>
    </source>
</evidence>
<accession>A0A328ZRV3</accession>
<evidence type="ECO:0000256" key="1">
    <source>
        <dbReference type="ARBA" id="ARBA00001947"/>
    </source>
</evidence>
<evidence type="ECO:0000256" key="7">
    <source>
        <dbReference type="ARBA" id="ARBA00022833"/>
    </source>
</evidence>
<dbReference type="InterPro" id="IPR036034">
    <property type="entry name" value="PDZ_sf"/>
</dbReference>
<protein>
    <recommendedName>
        <fullName evidence="11">Zinc metalloprotease</fullName>
        <ecNumber evidence="11">3.4.24.-</ecNumber>
    </recommendedName>
</protein>
<dbReference type="GO" id="GO:0046872">
    <property type="term" value="F:metal ion binding"/>
    <property type="evidence" value="ECO:0007669"/>
    <property type="project" value="UniProtKB-KW"/>
</dbReference>
<feature type="transmembrane region" description="Helical" evidence="11">
    <location>
        <begin position="96"/>
        <end position="117"/>
    </location>
</feature>
<keyword evidence="9 11" id="KW-0482">Metalloprotease</keyword>
<dbReference type="Pfam" id="PF02163">
    <property type="entry name" value="Peptidase_M50"/>
    <property type="match status" value="1"/>
</dbReference>
<comment type="subcellular location">
    <subcellularLocation>
        <location evidence="2">Membrane</location>
        <topology evidence="2">Multi-pass membrane protein</topology>
    </subcellularLocation>
</comment>
<evidence type="ECO:0000256" key="3">
    <source>
        <dbReference type="ARBA" id="ARBA00007931"/>
    </source>
</evidence>
<dbReference type="InterPro" id="IPR004387">
    <property type="entry name" value="Pept_M50_Zn"/>
</dbReference>
<dbReference type="InterPro" id="IPR008915">
    <property type="entry name" value="Peptidase_M50"/>
</dbReference>
<dbReference type="GO" id="GO:0016020">
    <property type="term" value="C:membrane"/>
    <property type="evidence" value="ECO:0007669"/>
    <property type="project" value="UniProtKB-SubCell"/>
</dbReference>
<keyword evidence="4 13" id="KW-0645">Protease</keyword>
<dbReference type="RefSeq" id="WP_111875908.1">
    <property type="nucleotide sequence ID" value="NZ_CBCSGC010000007.1"/>
</dbReference>
<dbReference type="Gene3D" id="2.30.42.10">
    <property type="match status" value="2"/>
</dbReference>
<evidence type="ECO:0000256" key="8">
    <source>
        <dbReference type="ARBA" id="ARBA00022989"/>
    </source>
</evidence>
<evidence type="ECO:0000256" key="9">
    <source>
        <dbReference type="ARBA" id="ARBA00023049"/>
    </source>
</evidence>
<evidence type="ECO:0000313" key="13">
    <source>
        <dbReference type="EMBL" id="RAR85587.1"/>
    </source>
</evidence>
<dbReference type="CDD" id="cd23081">
    <property type="entry name" value="cpPDZ_EcRseP-like"/>
    <property type="match status" value="1"/>
</dbReference>
<dbReference type="Proteomes" id="UP000248856">
    <property type="component" value="Unassembled WGS sequence"/>
</dbReference>
<comment type="caution">
    <text evidence="13">The sequence shown here is derived from an EMBL/GenBank/DDBJ whole genome shotgun (WGS) entry which is preliminary data.</text>
</comment>
<proteinExistence type="inferred from homology"/>
<feature type="domain" description="Peptidase M50" evidence="12">
    <location>
        <begin position="7"/>
        <end position="440"/>
    </location>
</feature>
<keyword evidence="6 11" id="KW-0378">Hydrolase</keyword>
<dbReference type="GO" id="GO:0006508">
    <property type="term" value="P:proteolysis"/>
    <property type="evidence" value="ECO:0007669"/>
    <property type="project" value="UniProtKB-KW"/>
</dbReference>
<dbReference type="GO" id="GO:0004222">
    <property type="term" value="F:metalloendopeptidase activity"/>
    <property type="evidence" value="ECO:0007669"/>
    <property type="project" value="InterPro"/>
</dbReference>
<evidence type="ECO:0000256" key="6">
    <source>
        <dbReference type="ARBA" id="ARBA00022801"/>
    </source>
</evidence>